<dbReference type="Proteomes" id="UP000266644">
    <property type="component" value="Unassembled WGS sequence"/>
</dbReference>
<dbReference type="Pfam" id="PF17170">
    <property type="entry name" value="DUF5128"/>
    <property type="match status" value="1"/>
</dbReference>
<dbReference type="InterPro" id="IPR011042">
    <property type="entry name" value="6-blade_b-propeller_TolB-like"/>
</dbReference>
<protein>
    <submittedName>
        <fullName evidence="2">6-bladed beta-propeller</fullName>
    </submittedName>
</protein>
<sequence length="379" mass="44565">MKNILVFIIIAMGLAACRRSSTITPRDVKGIKTVNIDKNNVVSIYDIFSKVEIIPLEMTEESALGYPLRKILVNDGNYYVLDYTQNTIFKFDSCGKYLDKINKLGSAPEEYTLLYDFSFNPYNQNLELMSAMGYINIYDHSGEFFKQRVNLPKTVHSINYFANLSPDKYVFFSNTKEGNKIMLYDIKEKKITSENYDVPSFIFTNTPYHHSYSPFYMHNDTVCFVQAYNGDVFTICEDGTLKPRFQWNFMEYNFDISTLKEESIEFYVNHSRNVSSHYATCFLAYGENSDYYITRFRLKKRYYHLILNKKEGTCLTFNSLKEGCDCFPFLMDNNYLYFYVSPRELNFALNPDVLNSRDRLKFETVTFDDNPIIIKYTFK</sequence>
<dbReference type="OrthoDB" id="1098482at2"/>
<reference evidence="2 4" key="2">
    <citation type="submission" date="2018-08" db="EMBL/GenBank/DDBJ databases">
        <title>A genome reference for cultivated species of the human gut microbiota.</title>
        <authorList>
            <person name="Zou Y."/>
            <person name="Xue W."/>
            <person name="Luo G."/>
        </authorList>
    </citation>
    <scope>NUCLEOTIDE SEQUENCE [LARGE SCALE GENOMIC DNA]</scope>
    <source>
        <strain evidence="2 4">AM18-6</strain>
    </source>
</reference>
<dbReference type="RefSeq" id="WP_005810790.1">
    <property type="nucleotide sequence ID" value="NZ_CABJEQ010000022.1"/>
</dbReference>
<dbReference type="Gene3D" id="2.120.10.30">
    <property type="entry name" value="TolB, C-terminal domain"/>
    <property type="match status" value="1"/>
</dbReference>
<reference evidence="1 3" key="3">
    <citation type="submission" date="2019-03" db="EMBL/GenBank/DDBJ databases">
        <title>Complete genome assembly of MDR B. fragilis.</title>
        <authorList>
            <person name="Sydenham T.V."/>
            <person name="Hasman H."/>
            <person name="Justesen U.S."/>
        </authorList>
    </citation>
    <scope>NUCLEOTIDE SEQUENCE [LARGE SCALE GENOMIC DNA]</scope>
    <source>
        <strain evidence="1 3">DCMSKEJBY0001B</strain>
    </source>
</reference>
<evidence type="ECO:0000313" key="4">
    <source>
        <dbReference type="Proteomes" id="UP000266644"/>
    </source>
</evidence>
<dbReference type="AlphaFoldDB" id="A0A396BWV9"/>
<evidence type="ECO:0000313" key="2">
    <source>
        <dbReference type="EMBL" id="RHH10027.1"/>
    </source>
</evidence>
<reference evidence="1" key="1">
    <citation type="book" date="2014" name="THE 24TH EUROPEAN CONGRESS OF CLINICAL MICROBIOLOGY AND INFECTIOUS DISEASES" publisher="ECCMID 2014" city="Barcelona, Spain">
        <title>Identification of resistance genes in three multidrug-resistant Bacteroides fragilis isolates by whole genome sequencing.</title>
        <editorList>
            <person name="Unknown"/>
            <person name="A."/>
        </editorList>
        <authorList>
            <person name="Sydenham T.V."/>
            <person name="Hasman H."/>
            <person name="Wang M."/>
            <person name="Soki J."/>
            <person name="Nagy E."/>
            <person name="Justesen U.S."/>
        </authorList>
    </citation>
    <scope>NUCLEOTIDE SEQUENCE</scope>
    <source>
        <strain evidence="1">DCMSKEJBY0001B</strain>
    </source>
</reference>
<dbReference type="Proteomes" id="UP000036847">
    <property type="component" value="Chromosome"/>
</dbReference>
<dbReference type="PROSITE" id="PS51257">
    <property type="entry name" value="PROKAR_LIPOPROTEIN"/>
    <property type="match status" value="1"/>
</dbReference>
<evidence type="ECO:0000313" key="1">
    <source>
        <dbReference type="EMBL" id="QCQ44503.1"/>
    </source>
</evidence>
<name>A0A396BWV9_BACFG</name>
<dbReference type="EMBL" id="QRJE01000020">
    <property type="protein sequence ID" value="RHH10027.1"/>
    <property type="molecule type" value="Genomic_DNA"/>
</dbReference>
<gene>
    <name evidence="2" type="ORF">DW228_13155</name>
    <name evidence="1" type="ORF">EC80_006385</name>
</gene>
<evidence type="ECO:0000313" key="3">
    <source>
        <dbReference type="Proteomes" id="UP000036847"/>
    </source>
</evidence>
<dbReference type="GeneID" id="99669995"/>
<accession>A0A396BWV9</accession>
<dbReference type="SUPFAM" id="SSF101908">
    <property type="entry name" value="Putative isomerase YbhE"/>
    <property type="match status" value="1"/>
</dbReference>
<dbReference type="EMBL" id="CP036546">
    <property type="protein sequence ID" value="QCQ44503.1"/>
    <property type="molecule type" value="Genomic_DNA"/>
</dbReference>
<proteinExistence type="predicted"/>
<organism evidence="2 4">
    <name type="scientific">Bacteroides fragilis</name>
    <dbReference type="NCBI Taxonomy" id="817"/>
    <lineage>
        <taxon>Bacteria</taxon>
        <taxon>Pseudomonadati</taxon>
        <taxon>Bacteroidota</taxon>
        <taxon>Bacteroidia</taxon>
        <taxon>Bacteroidales</taxon>
        <taxon>Bacteroidaceae</taxon>
        <taxon>Bacteroides</taxon>
    </lineage>
</organism>